<dbReference type="AlphaFoldDB" id="A0A8A1LF60"/>
<proteinExistence type="predicted"/>
<organism evidence="1 2">
    <name type="scientific">Ajellomyces capsulatus (strain H88)</name>
    <name type="common">Darling's disease fungus</name>
    <name type="synonym">Histoplasma capsulatum</name>
    <dbReference type="NCBI Taxonomy" id="544711"/>
    <lineage>
        <taxon>Eukaryota</taxon>
        <taxon>Fungi</taxon>
        <taxon>Dikarya</taxon>
        <taxon>Ascomycota</taxon>
        <taxon>Pezizomycotina</taxon>
        <taxon>Eurotiomycetes</taxon>
        <taxon>Eurotiomycetidae</taxon>
        <taxon>Onygenales</taxon>
        <taxon>Ajellomycetaceae</taxon>
        <taxon>Histoplasma</taxon>
    </lineage>
</organism>
<dbReference type="EMBL" id="CP069103">
    <property type="protein sequence ID" value="QSS52180.1"/>
    <property type="molecule type" value="Genomic_DNA"/>
</dbReference>
<gene>
    <name evidence="1" type="ORF">I7I53_07722</name>
</gene>
<protein>
    <submittedName>
        <fullName evidence="1">Uncharacterized protein</fullName>
    </submittedName>
</protein>
<dbReference type="VEuPathDB" id="FungiDB:I7I53_07722"/>
<dbReference type="Proteomes" id="UP000663419">
    <property type="component" value="Chromosome 2"/>
</dbReference>
<sequence length="168" mass="18727">MPIHCNCCFELDITCHVLPPHKKCSECVRRGCRCERELVSEEEWLKLDCAKEKVKSDIQVSEDSVSKLSAQLNELSSSLFGAIAKLKRLKQSVDFLKGHESKFLQRDLEVLESLDEEKSSNSSDPSILDVADFLVPFDDIVSLDFLGPSAVPAEETVELCSLLSPNTP</sequence>
<reference evidence="1" key="1">
    <citation type="submission" date="2021-01" db="EMBL/GenBank/DDBJ databases">
        <title>Chromosome-level genome assembly of a human fungal pathogen reveals clustering of transcriptionally co-regulated genes.</title>
        <authorList>
            <person name="Voorhies M."/>
            <person name="Cohen S."/>
            <person name="Shea T.P."/>
            <person name="Petrus S."/>
            <person name="Munoz J.F."/>
            <person name="Poplawski S."/>
            <person name="Goldman W.E."/>
            <person name="Michael T."/>
            <person name="Cuomo C.A."/>
            <person name="Sil A."/>
            <person name="Beyhan S."/>
        </authorList>
    </citation>
    <scope>NUCLEOTIDE SEQUENCE</scope>
    <source>
        <strain evidence="1">H88</strain>
    </source>
</reference>
<evidence type="ECO:0000313" key="1">
    <source>
        <dbReference type="EMBL" id="QSS52180.1"/>
    </source>
</evidence>
<name>A0A8A1LF60_AJEC8</name>
<evidence type="ECO:0000313" key="2">
    <source>
        <dbReference type="Proteomes" id="UP000663419"/>
    </source>
</evidence>
<accession>A0A8A1LF60</accession>